<keyword evidence="2 3" id="KW-0238">DNA-binding</keyword>
<accession>A0ABT9XN67</accession>
<dbReference type="RefSeq" id="WP_307403589.1">
    <property type="nucleotide sequence ID" value="NZ_JAUSTW010000001.1"/>
</dbReference>
<keyword evidence="6" id="KW-1185">Reference proteome</keyword>
<feature type="domain" description="HTH tetR-type" evidence="4">
    <location>
        <begin position="3"/>
        <end position="63"/>
    </location>
</feature>
<evidence type="ECO:0000256" key="3">
    <source>
        <dbReference type="PROSITE-ProRule" id="PRU00335"/>
    </source>
</evidence>
<feature type="DNA-binding region" description="H-T-H motif" evidence="3">
    <location>
        <begin position="26"/>
        <end position="45"/>
    </location>
</feature>
<dbReference type="SUPFAM" id="SSF48498">
    <property type="entry name" value="Tetracyclin repressor-like, C-terminal domain"/>
    <property type="match status" value="1"/>
</dbReference>
<dbReference type="InterPro" id="IPR036271">
    <property type="entry name" value="Tet_transcr_reg_TetR-rel_C_sf"/>
</dbReference>
<dbReference type="PRINTS" id="PR00455">
    <property type="entry name" value="HTHTETR"/>
</dbReference>
<evidence type="ECO:0000259" key="4">
    <source>
        <dbReference type="PROSITE" id="PS50977"/>
    </source>
</evidence>
<name>A0ABT9XN67_9BACI</name>
<keyword evidence="1" id="KW-0678">Repressor</keyword>
<evidence type="ECO:0000256" key="1">
    <source>
        <dbReference type="ARBA" id="ARBA00022491"/>
    </source>
</evidence>
<dbReference type="EMBL" id="JAUSTW010000001">
    <property type="protein sequence ID" value="MDQ0196983.1"/>
    <property type="molecule type" value="Genomic_DNA"/>
</dbReference>
<evidence type="ECO:0000313" key="5">
    <source>
        <dbReference type="EMBL" id="MDQ0196983.1"/>
    </source>
</evidence>
<dbReference type="Gene3D" id="1.10.357.10">
    <property type="entry name" value="Tetracycline Repressor, domain 2"/>
    <property type="match status" value="1"/>
</dbReference>
<protein>
    <submittedName>
        <fullName evidence="5">AcrR family transcriptional regulator</fullName>
    </submittedName>
</protein>
<gene>
    <name evidence="5" type="ORF">J2S10_000088</name>
</gene>
<dbReference type="PANTHER" id="PTHR43479">
    <property type="entry name" value="ACREF/ENVCD OPERON REPRESSOR-RELATED"/>
    <property type="match status" value="1"/>
</dbReference>
<dbReference type="Pfam" id="PF00440">
    <property type="entry name" value="TetR_N"/>
    <property type="match status" value="1"/>
</dbReference>
<dbReference type="PROSITE" id="PS50977">
    <property type="entry name" value="HTH_TETR_2"/>
    <property type="match status" value="1"/>
</dbReference>
<dbReference type="InterPro" id="IPR009057">
    <property type="entry name" value="Homeodomain-like_sf"/>
</dbReference>
<proteinExistence type="predicted"/>
<dbReference type="Proteomes" id="UP001224122">
    <property type="component" value="Unassembled WGS sequence"/>
</dbReference>
<reference evidence="5 6" key="1">
    <citation type="submission" date="2023-07" db="EMBL/GenBank/DDBJ databases">
        <title>Genomic Encyclopedia of Type Strains, Phase IV (KMG-IV): sequencing the most valuable type-strain genomes for metagenomic binning, comparative biology and taxonomic classification.</title>
        <authorList>
            <person name="Goeker M."/>
        </authorList>
    </citation>
    <scope>NUCLEOTIDE SEQUENCE [LARGE SCALE GENOMIC DNA]</scope>
    <source>
        <strain evidence="5 6">DSM 27594</strain>
    </source>
</reference>
<dbReference type="NCBIfam" id="NF037937">
    <property type="entry name" value="septum_RefZ"/>
    <property type="match status" value="1"/>
</dbReference>
<dbReference type="InterPro" id="IPR050624">
    <property type="entry name" value="HTH-type_Tx_Regulator"/>
</dbReference>
<organism evidence="5 6">
    <name type="scientific">Neobacillus ginsengisoli</name>
    <dbReference type="NCBI Taxonomy" id="904295"/>
    <lineage>
        <taxon>Bacteria</taxon>
        <taxon>Bacillati</taxon>
        <taxon>Bacillota</taxon>
        <taxon>Bacilli</taxon>
        <taxon>Bacillales</taxon>
        <taxon>Bacillaceae</taxon>
        <taxon>Neobacillus</taxon>
    </lineage>
</organism>
<dbReference type="PANTHER" id="PTHR43479:SF11">
    <property type="entry name" value="ACREF_ENVCD OPERON REPRESSOR-RELATED"/>
    <property type="match status" value="1"/>
</dbReference>
<evidence type="ECO:0000313" key="6">
    <source>
        <dbReference type="Proteomes" id="UP001224122"/>
    </source>
</evidence>
<sequence length="210" mass="24898">MKKNSKEAIVTAAISLFNTNGFSGTSIRDIAELAKVNTATIAYYFEHKLGLLEYCFTYFFEQYINKIEEAYASIDHGAKGCLKRLVANLLHYQCENNHLASVVYREMSVDSQIVREIMSTYSLKEKYYLQKIFEKGFEWNEFRPHSIPYLIIQLKGLLMMPFMNTNYLREVLYIFPNEPFFEQKYLKEINFWIDKTLSFEIREKKEAFIK</sequence>
<evidence type="ECO:0000256" key="2">
    <source>
        <dbReference type="ARBA" id="ARBA00023125"/>
    </source>
</evidence>
<comment type="caution">
    <text evidence="5">The sequence shown here is derived from an EMBL/GenBank/DDBJ whole genome shotgun (WGS) entry which is preliminary data.</text>
</comment>
<dbReference type="SUPFAM" id="SSF46689">
    <property type="entry name" value="Homeodomain-like"/>
    <property type="match status" value="1"/>
</dbReference>
<dbReference type="InterPro" id="IPR001647">
    <property type="entry name" value="HTH_TetR"/>
</dbReference>